<sequence>MHRWSALLSTCAIAVLLESPGVALADDGRPQATPTEKAAALIRPALVELDVHAAGRVRLPNGDLLVSDPAAPFEVTWHCSGFIVNPDGWVATAGHCADPDSARSDIISAATSVYVSRALYSPDAQGPLPTSQWLRENARIEGTAPDQVGPQVTYTVNYGSGTDVTTASASLADFRPLAKGDVALLKMDKHHLPSSELAPDSQVEVGEAIVAVGFPHGTDSVIDSPAEPTSKNGTISRKATKKGIPEYEIDAAVSNGMSGGPVANLDGKVLGLVSFSPTLELQPFNFVAPADPLAVLMAAKGVKATLGPADSVYRRGLDAYYAGRYTDAIGDFDQTLLMSPGYPGAAKFRTDAANLRQQFGDASSFNWPVIWYAAGGFVLLLGLGLIVSRRRRRRTPAGAIDLKDWEPSYIITTLPDGSVEPAALPAASAGEPFFCAECGAVHHHDERFCPNCGSRIALLENRNG</sequence>
<keyword evidence="1" id="KW-0812">Transmembrane</keyword>
<dbReference type="RefSeq" id="WP_163779481.1">
    <property type="nucleotide sequence ID" value="NZ_AP022569.1"/>
</dbReference>
<feature type="transmembrane region" description="Helical" evidence="1">
    <location>
        <begin position="369"/>
        <end position="387"/>
    </location>
</feature>
<evidence type="ECO:0000256" key="2">
    <source>
        <dbReference type="SAM" id="SignalP"/>
    </source>
</evidence>
<dbReference type="InterPro" id="IPR009003">
    <property type="entry name" value="Peptidase_S1_PA"/>
</dbReference>
<dbReference type="NCBIfam" id="TIGR01167">
    <property type="entry name" value="LPXTG_anchor"/>
    <property type="match status" value="1"/>
</dbReference>
<evidence type="ECO:0008006" key="5">
    <source>
        <dbReference type="Google" id="ProtNLM"/>
    </source>
</evidence>
<evidence type="ECO:0000256" key="1">
    <source>
        <dbReference type="SAM" id="Phobius"/>
    </source>
</evidence>
<reference evidence="3 4" key="1">
    <citation type="journal article" date="2019" name="Emerg. Microbes Infect.">
        <title>Comprehensive subspecies identification of 175 nontuberculous mycobacteria species based on 7547 genomic profiles.</title>
        <authorList>
            <person name="Matsumoto Y."/>
            <person name="Kinjo T."/>
            <person name="Motooka D."/>
            <person name="Nabeya D."/>
            <person name="Jung N."/>
            <person name="Uechi K."/>
            <person name="Horii T."/>
            <person name="Iida T."/>
            <person name="Fujita J."/>
            <person name="Nakamura S."/>
        </authorList>
    </citation>
    <scope>NUCLEOTIDE SEQUENCE [LARGE SCALE GENOMIC DNA]</scope>
    <source>
        <strain evidence="3 4">JCM 12404</strain>
    </source>
</reference>
<dbReference type="KEGG" id="mcoo:MCOO_40190"/>
<dbReference type="Pfam" id="PF13365">
    <property type="entry name" value="Trypsin_2"/>
    <property type="match status" value="1"/>
</dbReference>
<feature type="chain" id="PRO_5029677445" description="Trypsin" evidence="2">
    <location>
        <begin position="26"/>
        <end position="464"/>
    </location>
</feature>
<feature type="signal peptide" evidence="2">
    <location>
        <begin position="1"/>
        <end position="25"/>
    </location>
</feature>
<keyword evidence="1" id="KW-1133">Transmembrane helix</keyword>
<dbReference type="Gene3D" id="2.40.10.10">
    <property type="entry name" value="Trypsin-like serine proteases"/>
    <property type="match status" value="2"/>
</dbReference>
<proteinExistence type="predicted"/>
<evidence type="ECO:0000313" key="4">
    <source>
        <dbReference type="Proteomes" id="UP000465866"/>
    </source>
</evidence>
<keyword evidence="4" id="KW-1185">Reference proteome</keyword>
<keyword evidence="1" id="KW-0472">Membrane</keyword>
<dbReference type="SUPFAM" id="SSF50494">
    <property type="entry name" value="Trypsin-like serine proteases"/>
    <property type="match status" value="1"/>
</dbReference>
<evidence type="ECO:0000313" key="3">
    <source>
        <dbReference type="EMBL" id="BBX48004.1"/>
    </source>
</evidence>
<dbReference type="PANTHER" id="PTHR22939:SF129">
    <property type="entry name" value="SERINE PROTEASE HTRA2, MITOCHONDRIAL"/>
    <property type="match status" value="1"/>
</dbReference>
<accession>A0A7I7L1Q7</accession>
<dbReference type="Proteomes" id="UP000465866">
    <property type="component" value="Chromosome"/>
</dbReference>
<organism evidence="3 4">
    <name type="scientific">Mycobacterium cookii</name>
    <dbReference type="NCBI Taxonomy" id="1775"/>
    <lineage>
        <taxon>Bacteria</taxon>
        <taxon>Bacillati</taxon>
        <taxon>Actinomycetota</taxon>
        <taxon>Actinomycetes</taxon>
        <taxon>Mycobacteriales</taxon>
        <taxon>Mycobacteriaceae</taxon>
        <taxon>Mycobacterium</taxon>
    </lineage>
</organism>
<gene>
    <name evidence="3" type="ORF">MCOO_40190</name>
</gene>
<dbReference type="PANTHER" id="PTHR22939">
    <property type="entry name" value="SERINE PROTEASE FAMILY S1C HTRA-RELATED"/>
    <property type="match status" value="1"/>
</dbReference>
<protein>
    <recommendedName>
        <fullName evidence="5">Trypsin</fullName>
    </recommendedName>
</protein>
<keyword evidence="2" id="KW-0732">Signal</keyword>
<dbReference type="InterPro" id="IPR043504">
    <property type="entry name" value="Peptidase_S1_PA_chymotrypsin"/>
</dbReference>
<dbReference type="EMBL" id="AP022569">
    <property type="protein sequence ID" value="BBX48004.1"/>
    <property type="molecule type" value="Genomic_DNA"/>
</dbReference>
<dbReference type="AlphaFoldDB" id="A0A7I7L1Q7"/>
<name>A0A7I7L1Q7_9MYCO</name>